<dbReference type="InterPro" id="IPR036264">
    <property type="entry name" value="Bact_exopeptidase_dim_dom"/>
</dbReference>
<evidence type="ECO:0000256" key="3">
    <source>
        <dbReference type="ARBA" id="ARBA00022670"/>
    </source>
</evidence>
<evidence type="ECO:0000256" key="2">
    <source>
        <dbReference type="ARBA" id="ARBA00006247"/>
    </source>
</evidence>
<dbReference type="Gene3D" id="3.40.630.10">
    <property type="entry name" value="Zn peptidases"/>
    <property type="match status" value="1"/>
</dbReference>
<keyword evidence="3" id="KW-0645">Protease</keyword>
<keyword evidence="6" id="KW-0862">Zinc</keyword>
<comment type="caution">
    <text evidence="10">The sequence shown here is derived from an EMBL/GenBank/DDBJ whole genome shotgun (WGS) entry which is preliminary data.</text>
</comment>
<dbReference type="PANTHER" id="PTHR43808:SF31">
    <property type="entry name" value="N-ACETYL-L-CITRULLINE DEACETYLASE"/>
    <property type="match status" value="1"/>
</dbReference>
<keyword evidence="7" id="KW-0224">Dipeptidase</keyword>
<dbReference type="GO" id="GO:0008237">
    <property type="term" value="F:metallopeptidase activity"/>
    <property type="evidence" value="ECO:0007669"/>
    <property type="project" value="UniProtKB-KW"/>
</dbReference>
<dbReference type="Proteomes" id="UP000031972">
    <property type="component" value="Unassembled WGS sequence"/>
</dbReference>
<name>A0A0C2R835_9BACL</name>
<gene>
    <name evidence="10" type="ORF">KR50_30650</name>
</gene>
<dbReference type="GO" id="GO:0008270">
    <property type="term" value="F:zinc ion binding"/>
    <property type="evidence" value="ECO:0007669"/>
    <property type="project" value="InterPro"/>
</dbReference>
<proteinExistence type="inferred from homology"/>
<dbReference type="SUPFAM" id="SSF55031">
    <property type="entry name" value="Bacterial exopeptidase dimerisation domain"/>
    <property type="match status" value="1"/>
</dbReference>
<reference evidence="10 11" key="1">
    <citation type="submission" date="2015-01" db="EMBL/GenBank/DDBJ databases">
        <title>Jeotgalibacillus campisalis genome sequencing.</title>
        <authorList>
            <person name="Goh K.M."/>
            <person name="Chan K.-G."/>
            <person name="Yaakop A.S."/>
            <person name="Ee R."/>
            <person name="Gan H.M."/>
            <person name="Chan C.S."/>
        </authorList>
    </citation>
    <scope>NUCLEOTIDE SEQUENCE [LARGE SCALE GENOMIC DNA]</scope>
    <source>
        <strain evidence="10 11">SF-57</strain>
    </source>
</reference>
<comment type="cofactor">
    <cofactor evidence="1">
        <name>Zn(2+)</name>
        <dbReference type="ChEBI" id="CHEBI:29105"/>
    </cofactor>
</comment>
<dbReference type="InterPro" id="IPR002933">
    <property type="entry name" value="Peptidase_M20"/>
</dbReference>
<dbReference type="Pfam" id="PF07687">
    <property type="entry name" value="M20_dimer"/>
    <property type="match status" value="1"/>
</dbReference>
<organism evidence="10 11">
    <name type="scientific">Jeotgalibacillus campisalis</name>
    <dbReference type="NCBI Taxonomy" id="220754"/>
    <lineage>
        <taxon>Bacteria</taxon>
        <taxon>Bacillati</taxon>
        <taxon>Bacillota</taxon>
        <taxon>Bacilli</taxon>
        <taxon>Bacillales</taxon>
        <taxon>Caryophanaceae</taxon>
        <taxon>Jeotgalibacillus</taxon>
    </lineage>
</organism>
<dbReference type="GO" id="GO:0006508">
    <property type="term" value="P:proteolysis"/>
    <property type="evidence" value="ECO:0007669"/>
    <property type="project" value="UniProtKB-KW"/>
</dbReference>
<dbReference type="Gene3D" id="3.30.70.360">
    <property type="match status" value="2"/>
</dbReference>
<dbReference type="SUPFAM" id="SSF53187">
    <property type="entry name" value="Zn-dependent exopeptidases"/>
    <property type="match status" value="1"/>
</dbReference>
<evidence type="ECO:0000256" key="6">
    <source>
        <dbReference type="ARBA" id="ARBA00022833"/>
    </source>
</evidence>
<dbReference type="RefSeq" id="WP_041060213.1">
    <property type="nucleotide sequence ID" value="NZ_JXRR01000017.1"/>
</dbReference>
<evidence type="ECO:0000256" key="8">
    <source>
        <dbReference type="ARBA" id="ARBA00023049"/>
    </source>
</evidence>
<evidence type="ECO:0000313" key="11">
    <source>
        <dbReference type="Proteomes" id="UP000031972"/>
    </source>
</evidence>
<dbReference type="GO" id="GO:0016805">
    <property type="term" value="F:dipeptidase activity"/>
    <property type="evidence" value="ECO:0007669"/>
    <property type="project" value="UniProtKB-KW"/>
</dbReference>
<dbReference type="PANTHER" id="PTHR43808">
    <property type="entry name" value="ACETYLORNITHINE DEACETYLASE"/>
    <property type="match status" value="1"/>
</dbReference>
<dbReference type="PROSITE" id="PS00759">
    <property type="entry name" value="ARGE_DAPE_CPG2_2"/>
    <property type="match status" value="1"/>
</dbReference>
<dbReference type="InterPro" id="IPR001261">
    <property type="entry name" value="ArgE/DapE_CS"/>
</dbReference>
<dbReference type="NCBIfam" id="TIGR01887">
    <property type="entry name" value="dipeptidaselike"/>
    <property type="match status" value="1"/>
</dbReference>
<dbReference type="InterPro" id="IPR050072">
    <property type="entry name" value="Peptidase_M20A"/>
</dbReference>
<dbReference type="NCBIfam" id="NF005591">
    <property type="entry name" value="PRK07318.1"/>
    <property type="match status" value="1"/>
</dbReference>
<keyword evidence="8" id="KW-0482">Metalloprotease</keyword>
<dbReference type="GO" id="GO:0008777">
    <property type="term" value="F:acetylornithine deacetylase activity"/>
    <property type="evidence" value="ECO:0007669"/>
    <property type="project" value="TreeGrafter"/>
</dbReference>
<keyword evidence="4" id="KW-0479">Metal-binding</keyword>
<sequence length="471" mass="52985">MPIQWTKEVDKYKEEIIQNLQQLVQIPSVLDEENTTEEAPLGQPVKEALDWMLTQGDKDGFTTRNTGNLAGHIEMGQGSEIVGILCHVDVVPAGDGWSYPPFEGVVENGRLYARGAIDDKGPTIAAYMAMKILQNLDVSFDKRVRMIVGTDEESKWRCVDHYFEHEEMPSIGFAPDADFPIIHAEKGIIDFDLYVDKKLKDEKAPRMEMKSFVSGERYNMVPDRAAAVLIPILDQTYLLQEFEEYLKENDLTGNYYIERGDLTIELYGKSAHAMEPDNGVNAGLHLLTFLERFELDVNAHAFCQFAQTMLHNDSRGTNLGLAGKDEISGDLTVNTGKIRYSKEEAYFGLNVRYPVTYDMEKALAALTSMLDQEKIKIENIDNSSPHHVDGDDPFIQTLLRVYEEQTNQKGELLAIGGGTYARSLQKGVAFGALFPGRDDVAHQKDEYIEIEDLLKATAIYTQAIYELACLK</sequence>
<evidence type="ECO:0000313" key="10">
    <source>
        <dbReference type="EMBL" id="KIL46390.1"/>
    </source>
</evidence>
<keyword evidence="11" id="KW-1185">Reference proteome</keyword>
<dbReference type="AlphaFoldDB" id="A0A0C2R835"/>
<accession>A0A0C2R835</accession>
<evidence type="ECO:0000256" key="4">
    <source>
        <dbReference type="ARBA" id="ARBA00022723"/>
    </source>
</evidence>
<dbReference type="Pfam" id="PF01546">
    <property type="entry name" value="Peptidase_M20"/>
    <property type="match status" value="1"/>
</dbReference>
<dbReference type="InterPro" id="IPR011650">
    <property type="entry name" value="Peptidase_M20_dimer"/>
</dbReference>
<dbReference type="CDD" id="cd03888">
    <property type="entry name" value="M20_PepV"/>
    <property type="match status" value="1"/>
</dbReference>
<dbReference type="EMBL" id="JXRR01000017">
    <property type="protein sequence ID" value="KIL46390.1"/>
    <property type="molecule type" value="Genomic_DNA"/>
</dbReference>
<feature type="domain" description="Peptidase M20 dimerisation" evidence="9">
    <location>
        <begin position="262"/>
        <end position="375"/>
    </location>
</feature>
<evidence type="ECO:0000256" key="1">
    <source>
        <dbReference type="ARBA" id="ARBA00001947"/>
    </source>
</evidence>
<evidence type="ECO:0000256" key="5">
    <source>
        <dbReference type="ARBA" id="ARBA00022801"/>
    </source>
</evidence>
<keyword evidence="5" id="KW-0378">Hydrolase</keyword>
<evidence type="ECO:0000256" key="7">
    <source>
        <dbReference type="ARBA" id="ARBA00022997"/>
    </source>
</evidence>
<dbReference type="PATRIC" id="fig|220754.4.peg.3077"/>
<protein>
    <submittedName>
        <fullName evidence="10">Diguanylate cyclase</fullName>
    </submittedName>
</protein>
<comment type="similarity">
    <text evidence="2">Belongs to the peptidase M20A family.</text>
</comment>
<dbReference type="InterPro" id="IPR010964">
    <property type="entry name" value="M20A_pepV-rel"/>
</dbReference>
<dbReference type="GO" id="GO:0006526">
    <property type="term" value="P:L-arginine biosynthetic process"/>
    <property type="evidence" value="ECO:0007669"/>
    <property type="project" value="TreeGrafter"/>
</dbReference>
<evidence type="ECO:0000259" key="9">
    <source>
        <dbReference type="Pfam" id="PF07687"/>
    </source>
</evidence>